<reference evidence="3 4" key="1">
    <citation type="submission" date="2018-03" db="EMBL/GenBank/DDBJ databases">
        <title>Genomic Encyclopedia of Archaeal and Bacterial Type Strains, Phase II (KMG-II): from individual species to whole genera.</title>
        <authorList>
            <person name="Goeker M."/>
        </authorList>
    </citation>
    <scope>NUCLEOTIDE SEQUENCE [LARGE SCALE GENOMIC DNA]</scope>
    <source>
        <strain evidence="3 4">DSM 29318</strain>
    </source>
</reference>
<name>A0A2T0X4D6_9RHOB</name>
<dbReference type="AlphaFoldDB" id="A0A2T0X4D6"/>
<dbReference type="RefSeq" id="WP_106161382.1">
    <property type="nucleotide sequence ID" value="NZ_PVTT01000002.1"/>
</dbReference>
<feature type="domain" description="Metallo-beta-lactamase" evidence="2">
    <location>
        <begin position="83"/>
        <end position="247"/>
    </location>
</feature>
<comment type="caution">
    <text evidence="3">The sequence shown here is derived from an EMBL/GenBank/DDBJ whole genome shotgun (WGS) entry which is preliminary data.</text>
</comment>
<evidence type="ECO:0000313" key="3">
    <source>
        <dbReference type="EMBL" id="PRY93787.1"/>
    </source>
</evidence>
<evidence type="ECO:0000313" key="4">
    <source>
        <dbReference type="Proteomes" id="UP000238801"/>
    </source>
</evidence>
<gene>
    <name evidence="3" type="ORF">BCF33_2672</name>
</gene>
<dbReference type="PANTHER" id="PTHR36839">
    <property type="entry name" value="METALLO-BETA-LACTAMASE FAMILY PROTEIN (AFU_ORTHOLOGUE AFUA_5G12770)"/>
    <property type="match status" value="1"/>
</dbReference>
<dbReference type="EMBL" id="PVTT01000002">
    <property type="protein sequence ID" value="PRY93787.1"/>
    <property type="molecule type" value="Genomic_DNA"/>
</dbReference>
<dbReference type="OrthoDB" id="2373347at2"/>
<keyword evidence="4" id="KW-1185">Reference proteome</keyword>
<dbReference type="InterPro" id="IPR036866">
    <property type="entry name" value="RibonucZ/Hydroxyglut_hydro"/>
</dbReference>
<dbReference type="SUPFAM" id="SSF56281">
    <property type="entry name" value="Metallo-hydrolase/oxidoreductase"/>
    <property type="match status" value="1"/>
</dbReference>
<dbReference type="SMART" id="SM00849">
    <property type="entry name" value="Lactamase_B"/>
    <property type="match status" value="1"/>
</dbReference>
<dbReference type="InterPro" id="IPR001279">
    <property type="entry name" value="Metallo-B-lactamas"/>
</dbReference>
<protein>
    <recommendedName>
        <fullName evidence="2">Metallo-beta-lactamase domain-containing protein</fullName>
    </recommendedName>
</protein>
<dbReference type="Gene3D" id="3.60.15.10">
    <property type="entry name" value="Ribonuclease Z/Hydroxyacylglutathione hydrolase-like"/>
    <property type="match status" value="1"/>
</dbReference>
<dbReference type="Proteomes" id="UP000238801">
    <property type="component" value="Unassembled WGS sequence"/>
</dbReference>
<accession>A0A2T0X4D6</accession>
<organism evidence="3 4">
    <name type="scientific">Hasllibacter halocynthiae</name>
    <dbReference type="NCBI Taxonomy" id="595589"/>
    <lineage>
        <taxon>Bacteria</taxon>
        <taxon>Pseudomonadati</taxon>
        <taxon>Pseudomonadota</taxon>
        <taxon>Alphaproteobacteria</taxon>
        <taxon>Rhodobacterales</taxon>
        <taxon>Roseobacteraceae</taxon>
        <taxon>Hasllibacter</taxon>
    </lineage>
</organism>
<feature type="region of interest" description="Disordered" evidence="1">
    <location>
        <begin position="276"/>
        <end position="298"/>
    </location>
</feature>
<evidence type="ECO:0000259" key="2">
    <source>
        <dbReference type="SMART" id="SM00849"/>
    </source>
</evidence>
<evidence type="ECO:0000256" key="1">
    <source>
        <dbReference type="SAM" id="MobiDB-lite"/>
    </source>
</evidence>
<proteinExistence type="predicted"/>
<sequence>MGKDGPGGGEGFVSICTACGTSYPPAAAPPPLCPICEDARQYVPDGGQGWTTPDRLAAGHANRWSRPEPDLFAIETAPAFGIGQRAFLVRTPAGNVLWDCLALLDAATREIVEALGGLAAIAISHPHYYTTMQDWADAFGAPVLLHEDDREWVMRPSPRVRFWSGEERELAPGCTLTRLGGHFAGGTALRWAAGCGGRGALLSSDIVQVAADRGRVSFMWSYPNMLPLPAETVGAIAEKLSRVPFERIYGAFDGRTVREGGGRVVRDSARLYRALLRGDGRPDPGPGGTAPPQGDLSR</sequence>
<dbReference type="PANTHER" id="PTHR36839:SF1">
    <property type="entry name" value="METALLO-BETA-LACTAMASE FAMILY PROTEIN (AFU_ORTHOLOGUE AFUA_5G12770)"/>
    <property type="match status" value="1"/>
</dbReference>